<proteinExistence type="predicted"/>
<name>A0ABR1AD79_POLSC</name>
<organism evidence="3 4">
    <name type="scientific">Polyplax serrata</name>
    <name type="common">Common mouse louse</name>
    <dbReference type="NCBI Taxonomy" id="468196"/>
    <lineage>
        <taxon>Eukaryota</taxon>
        <taxon>Metazoa</taxon>
        <taxon>Ecdysozoa</taxon>
        <taxon>Arthropoda</taxon>
        <taxon>Hexapoda</taxon>
        <taxon>Insecta</taxon>
        <taxon>Pterygota</taxon>
        <taxon>Neoptera</taxon>
        <taxon>Paraneoptera</taxon>
        <taxon>Psocodea</taxon>
        <taxon>Troctomorpha</taxon>
        <taxon>Phthiraptera</taxon>
        <taxon>Anoplura</taxon>
        <taxon>Polyplacidae</taxon>
        <taxon>Polyplax</taxon>
    </lineage>
</organism>
<dbReference type="EMBL" id="JAWJWF010000053">
    <property type="protein sequence ID" value="KAK6616972.1"/>
    <property type="molecule type" value="Genomic_DNA"/>
</dbReference>
<dbReference type="PANTHER" id="PTHR46455:SF5">
    <property type="entry name" value="SET AND MYND DOMAIN CONTAINING, ARTHROPOD-SPECIFIC, MEMBER 4, ISOFORM A"/>
    <property type="match status" value="1"/>
</dbReference>
<protein>
    <recommendedName>
        <fullName evidence="2">SET domain-containing protein</fullName>
    </recommendedName>
</protein>
<dbReference type="InterPro" id="IPR046341">
    <property type="entry name" value="SET_dom_sf"/>
</dbReference>
<dbReference type="Proteomes" id="UP001359485">
    <property type="component" value="Unassembled WGS sequence"/>
</dbReference>
<feature type="compositionally biased region" description="Basic and acidic residues" evidence="1">
    <location>
        <begin position="10"/>
        <end position="22"/>
    </location>
</feature>
<accession>A0ABR1AD79</accession>
<feature type="domain" description="SET" evidence="2">
    <location>
        <begin position="39"/>
        <end position="288"/>
    </location>
</feature>
<evidence type="ECO:0000313" key="4">
    <source>
        <dbReference type="Proteomes" id="UP001359485"/>
    </source>
</evidence>
<comment type="caution">
    <text evidence="3">The sequence shown here is derived from an EMBL/GenBank/DDBJ whole genome shotgun (WGS) entry which is preliminary data.</text>
</comment>
<dbReference type="Gene3D" id="1.10.220.160">
    <property type="match status" value="1"/>
</dbReference>
<keyword evidence="4" id="KW-1185">Reference proteome</keyword>
<reference evidence="3 4" key="1">
    <citation type="submission" date="2023-09" db="EMBL/GenBank/DDBJ databases">
        <title>Genomes of two closely related lineages of the louse Polyplax serrata with different host specificities.</title>
        <authorList>
            <person name="Martinu J."/>
            <person name="Tarabai H."/>
            <person name="Stefka J."/>
            <person name="Hypsa V."/>
        </authorList>
    </citation>
    <scope>NUCLEOTIDE SEQUENCE [LARGE SCALE GENOMIC DNA]</scope>
    <source>
        <strain evidence="3">98ZLc_SE</strain>
    </source>
</reference>
<dbReference type="PANTHER" id="PTHR46455">
    <property type="entry name" value="SET AND MYND DOMAIN CONTAINING, ARTHROPOD-SPECIFIC, MEMBER 4, ISOFORM A"/>
    <property type="match status" value="1"/>
</dbReference>
<evidence type="ECO:0000256" key="1">
    <source>
        <dbReference type="SAM" id="MobiDB-lite"/>
    </source>
</evidence>
<dbReference type="InterPro" id="IPR053010">
    <property type="entry name" value="SET_SmydA-8"/>
</dbReference>
<dbReference type="CDD" id="cd20071">
    <property type="entry name" value="SET_SMYD"/>
    <property type="match status" value="1"/>
</dbReference>
<feature type="region of interest" description="Disordered" evidence="1">
    <location>
        <begin position="1"/>
        <end position="30"/>
    </location>
</feature>
<dbReference type="InterPro" id="IPR001214">
    <property type="entry name" value="SET_dom"/>
</dbReference>
<evidence type="ECO:0000259" key="2">
    <source>
        <dbReference type="PROSITE" id="PS50280"/>
    </source>
</evidence>
<evidence type="ECO:0000313" key="3">
    <source>
        <dbReference type="EMBL" id="KAK6616972.1"/>
    </source>
</evidence>
<dbReference type="Pfam" id="PF00856">
    <property type="entry name" value="SET"/>
    <property type="match status" value="1"/>
</dbReference>
<gene>
    <name evidence="3" type="ORF">RUM44_005329</name>
</gene>
<sequence length="534" mass="60823">MSRKKKGNKKKDDGSQEAKSDECLNNSHSNVLDGHYKGNVVEIRSSEKLGRQDVLVVQINEKCWYLVARESVDAGEVILIDDPIVVGPCQEAQPLCIGCYFVFALSNFSENGVFITNNHSNCNKNGHSNVECNWLSKSLVGSKSIEDFYGFYYALTPLRCLILKEENENVWKRMKTMEAHTEERMKDNNLWQTNQEMAVNVIRNDWGIKKFGENDIHFVCGVLEVNAFEVNVLGLPSTQCLRAVYPMASLFAHDCIPSACHSNGKDFQMIFRTIIPISAGEKINISYTYTLQSSLKRRQHLRKTKFFSCDCKRCSDPTELGTYVSAMKCQKCRNGFLLPENPLDDESSWTCGTSKCKSIVDVSQLIPTMNQFYAELDSINGNDIKGYEAFLKKCQNIFHENHYLCLSAMHCLSQIYGKIDGYLINEMTDEQLERKSQICRNLIKIFEKLEPGLTKERGLLLYELHAPLMILLKRKCACKTTSVREIKLKINQVVKYLDEVVLILSKEPECSKERELVDAAQKAVASIRNCTTFQ</sequence>
<dbReference type="Gene3D" id="2.170.270.10">
    <property type="entry name" value="SET domain"/>
    <property type="match status" value="1"/>
</dbReference>
<dbReference type="PROSITE" id="PS50280">
    <property type="entry name" value="SET"/>
    <property type="match status" value="1"/>
</dbReference>
<dbReference type="Gene3D" id="6.10.140.2220">
    <property type="match status" value="1"/>
</dbReference>
<dbReference type="SUPFAM" id="SSF82199">
    <property type="entry name" value="SET domain"/>
    <property type="match status" value="1"/>
</dbReference>